<organism evidence="2 3">
    <name type="scientific">Scomber scombrus</name>
    <name type="common">Atlantic mackerel</name>
    <name type="synonym">Scomber vernalis</name>
    <dbReference type="NCBI Taxonomy" id="13677"/>
    <lineage>
        <taxon>Eukaryota</taxon>
        <taxon>Metazoa</taxon>
        <taxon>Chordata</taxon>
        <taxon>Craniata</taxon>
        <taxon>Vertebrata</taxon>
        <taxon>Euteleostomi</taxon>
        <taxon>Actinopterygii</taxon>
        <taxon>Neopterygii</taxon>
        <taxon>Teleostei</taxon>
        <taxon>Neoteleostei</taxon>
        <taxon>Acanthomorphata</taxon>
        <taxon>Pelagiaria</taxon>
        <taxon>Scombriformes</taxon>
        <taxon>Scombridae</taxon>
        <taxon>Scomber</taxon>
    </lineage>
</organism>
<evidence type="ECO:0000313" key="2">
    <source>
        <dbReference type="EMBL" id="CAK6954197.1"/>
    </source>
</evidence>
<proteinExistence type="predicted"/>
<comment type="caution">
    <text evidence="2">The sequence shown here is derived from an EMBL/GenBank/DDBJ whole genome shotgun (WGS) entry which is preliminary data.</text>
</comment>
<accession>A0AAV1N6P4</accession>
<dbReference type="Proteomes" id="UP001314229">
    <property type="component" value="Unassembled WGS sequence"/>
</dbReference>
<reference evidence="2 3" key="1">
    <citation type="submission" date="2024-01" db="EMBL/GenBank/DDBJ databases">
        <authorList>
            <person name="Alioto T."/>
            <person name="Alioto T."/>
            <person name="Gomez Garrido J."/>
        </authorList>
    </citation>
    <scope>NUCLEOTIDE SEQUENCE [LARGE SCALE GENOMIC DNA]</scope>
</reference>
<evidence type="ECO:0000256" key="1">
    <source>
        <dbReference type="SAM" id="MobiDB-lite"/>
    </source>
</evidence>
<gene>
    <name evidence="2" type="ORF">FSCOSCO3_A029807</name>
</gene>
<name>A0AAV1N6P4_SCOSC</name>
<sequence>MLRIKHKDQAWIRRKPLTSTEPPLCCGSTYTKTAPPKSHTKLSTASRHVTHRPYSHLIWISKP</sequence>
<keyword evidence="3" id="KW-1185">Reference proteome</keyword>
<dbReference type="AlphaFoldDB" id="A0AAV1N6P4"/>
<feature type="region of interest" description="Disordered" evidence="1">
    <location>
        <begin position="28"/>
        <end position="48"/>
    </location>
</feature>
<evidence type="ECO:0000313" key="3">
    <source>
        <dbReference type="Proteomes" id="UP001314229"/>
    </source>
</evidence>
<dbReference type="EMBL" id="CAWUFR010000015">
    <property type="protein sequence ID" value="CAK6954197.1"/>
    <property type="molecule type" value="Genomic_DNA"/>
</dbReference>
<protein>
    <submittedName>
        <fullName evidence="2">Uncharacterized protein</fullName>
    </submittedName>
</protein>